<dbReference type="InterPro" id="IPR051015">
    <property type="entry name" value="EvgA-like"/>
</dbReference>
<dbReference type="InterPro" id="IPR036388">
    <property type="entry name" value="WH-like_DNA-bd_sf"/>
</dbReference>
<sequence>MNGLDALTVFGQRHPELPVVILSGSVNPGIMQRVLAQGAAGFITKSGKSAELLSAIRQVLSGEIYVSREFASMLSKDPAASGQSPPVFTARQEEVLRLLQNGLSNREIGTQLSLSDETVKSHVASILRALGVSTRLQAVRQAARWGYDKASWPAR</sequence>
<dbReference type="SUPFAM" id="SSF46894">
    <property type="entry name" value="C-terminal effector domain of the bipartite response regulators"/>
    <property type="match status" value="1"/>
</dbReference>
<keyword evidence="1" id="KW-0238">DNA-binding</keyword>
<dbReference type="Pfam" id="PF00196">
    <property type="entry name" value="GerE"/>
    <property type="match status" value="1"/>
</dbReference>
<dbReference type="Gene3D" id="3.40.50.2300">
    <property type="match status" value="1"/>
</dbReference>
<dbReference type="SUPFAM" id="SSF52172">
    <property type="entry name" value="CheY-like"/>
    <property type="match status" value="1"/>
</dbReference>
<evidence type="ECO:0000259" key="3">
    <source>
        <dbReference type="PROSITE" id="PS50110"/>
    </source>
</evidence>
<dbReference type="PANTHER" id="PTHR45566">
    <property type="entry name" value="HTH-TYPE TRANSCRIPTIONAL REGULATOR YHJB-RELATED"/>
    <property type="match status" value="1"/>
</dbReference>
<dbReference type="SMART" id="SM00421">
    <property type="entry name" value="HTH_LUXR"/>
    <property type="match status" value="1"/>
</dbReference>
<dbReference type="GO" id="GO:0003677">
    <property type="term" value="F:DNA binding"/>
    <property type="evidence" value="ECO:0007669"/>
    <property type="project" value="UniProtKB-KW"/>
</dbReference>
<dbReference type="CDD" id="cd06170">
    <property type="entry name" value="LuxR_C_like"/>
    <property type="match status" value="1"/>
</dbReference>
<feature type="domain" description="Response regulatory" evidence="3">
    <location>
        <begin position="1"/>
        <end position="60"/>
    </location>
</feature>
<dbReference type="EMBL" id="MLJW01005486">
    <property type="protein sequence ID" value="OIQ68137.1"/>
    <property type="molecule type" value="Genomic_DNA"/>
</dbReference>
<proteinExistence type="predicted"/>
<dbReference type="PROSITE" id="PS50110">
    <property type="entry name" value="RESPONSE_REGULATORY"/>
    <property type="match status" value="1"/>
</dbReference>
<dbReference type="InterPro" id="IPR016032">
    <property type="entry name" value="Sig_transdc_resp-reg_C-effctor"/>
</dbReference>
<dbReference type="Pfam" id="PF00072">
    <property type="entry name" value="Response_reg"/>
    <property type="match status" value="1"/>
</dbReference>
<dbReference type="PANTHER" id="PTHR45566:SF2">
    <property type="entry name" value="NARL SUBFAMILY"/>
    <property type="match status" value="1"/>
</dbReference>
<dbReference type="GO" id="GO:0000160">
    <property type="term" value="P:phosphorelay signal transduction system"/>
    <property type="evidence" value="ECO:0007669"/>
    <property type="project" value="InterPro"/>
</dbReference>
<dbReference type="InterPro" id="IPR001789">
    <property type="entry name" value="Sig_transdc_resp-reg_receiver"/>
</dbReference>
<accession>A0A1J5P950</accession>
<evidence type="ECO:0000256" key="1">
    <source>
        <dbReference type="ARBA" id="ARBA00023125"/>
    </source>
</evidence>
<dbReference type="AlphaFoldDB" id="A0A1J5P950"/>
<dbReference type="PROSITE" id="PS50043">
    <property type="entry name" value="HTH_LUXR_2"/>
    <property type="match status" value="1"/>
</dbReference>
<dbReference type="GO" id="GO:0006355">
    <property type="term" value="P:regulation of DNA-templated transcription"/>
    <property type="evidence" value="ECO:0007669"/>
    <property type="project" value="InterPro"/>
</dbReference>
<dbReference type="InterPro" id="IPR000792">
    <property type="entry name" value="Tscrpt_reg_LuxR_C"/>
</dbReference>
<gene>
    <name evidence="4" type="primary">degU_33</name>
    <name evidence="4" type="ORF">GALL_502750</name>
</gene>
<comment type="caution">
    <text evidence="4">The sequence shown here is derived from an EMBL/GenBank/DDBJ whole genome shotgun (WGS) entry which is preliminary data.</text>
</comment>
<feature type="domain" description="HTH luxR-type" evidence="2">
    <location>
        <begin position="81"/>
        <end position="146"/>
    </location>
</feature>
<dbReference type="Gene3D" id="1.10.10.10">
    <property type="entry name" value="Winged helix-like DNA-binding domain superfamily/Winged helix DNA-binding domain"/>
    <property type="match status" value="1"/>
</dbReference>
<organism evidence="4">
    <name type="scientific">mine drainage metagenome</name>
    <dbReference type="NCBI Taxonomy" id="410659"/>
    <lineage>
        <taxon>unclassified sequences</taxon>
        <taxon>metagenomes</taxon>
        <taxon>ecological metagenomes</taxon>
    </lineage>
</organism>
<protein>
    <submittedName>
        <fullName evidence="4">Transcriptional regulatory protein DegU</fullName>
    </submittedName>
</protein>
<dbReference type="InterPro" id="IPR011006">
    <property type="entry name" value="CheY-like_superfamily"/>
</dbReference>
<evidence type="ECO:0000313" key="4">
    <source>
        <dbReference type="EMBL" id="OIQ68137.1"/>
    </source>
</evidence>
<evidence type="ECO:0000259" key="2">
    <source>
        <dbReference type="PROSITE" id="PS50043"/>
    </source>
</evidence>
<dbReference type="PRINTS" id="PR00038">
    <property type="entry name" value="HTHLUXR"/>
</dbReference>
<name>A0A1J5P950_9ZZZZ</name>
<reference evidence="4" key="1">
    <citation type="submission" date="2016-10" db="EMBL/GenBank/DDBJ databases">
        <title>Sequence of Gallionella enrichment culture.</title>
        <authorList>
            <person name="Poehlein A."/>
            <person name="Muehling M."/>
            <person name="Daniel R."/>
        </authorList>
    </citation>
    <scope>NUCLEOTIDE SEQUENCE</scope>
</reference>